<accession>A0A0P7ASN5</accession>
<dbReference type="OrthoDB" id="9787111at2"/>
<dbReference type="GO" id="GO:0016757">
    <property type="term" value="F:glycosyltransferase activity"/>
    <property type="evidence" value="ECO:0007669"/>
    <property type="project" value="InterPro"/>
</dbReference>
<organism evidence="2 3">
    <name type="scientific">Croceitalea dokdonensis DOKDO 023</name>
    <dbReference type="NCBI Taxonomy" id="1300341"/>
    <lineage>
        <taxon>Bacteria</taxon>
        <taxon>Pseudomonadati</taxon>
        <taxon>Bacteroidota</taxon>
        <taxon>Flavobacteriia</taxon>
        <taxon>Flavobacteriales</taxon>
        <taxon>Flavobacteriaceae</taxon>
        <taxon>Croceitalea</taxon>
    </lineage>
</organism>
<dbReference type="AlphaFoldDB" id="A0A0P7ASN5"/>
<reference evidence="2 3" key="1">
    <citation type="submission" date="2015-09" db="EMBL/GenBank/DDBJ databases">
        <title>Genome sequence of the marine flavobacterium Croceitalea dokdonensis DOKDO 023 that contains proton- and sodium-pumping rhodopsins.</title>
        <authorList>
            <person name="Kwon S.-K."/>
            <person name="Lee H.K."/>
            <person name="Kwak M.-J."/>
            <person name="Kim J.F."/>
        </authorList>
    </citation>
    <scope>NUCLEOTIDE SEQUENCE [LARGE SCALE GENOMIC DNA]</scope>
    <source>
        <strain evidence="2 3">DOKDO 023</strain>
    </source>
</reference>
<evidence type="ECO:0000313" key="2">
    <source>
        <dbReference type="EMBL" id="KPM30955.1"/>
    </source>
</evidence>
<dbReference type="PANTHER" id="PTHR45947">
    <property type="entry name" value="SULFOQUINOVOSYL TRANSFERASE SQD2"/>
    <property type="match status" value="1"/>
</dbReference>
<dbReference type="Gene3D" id="3.40.50.2000">
    <property type="entry name" value="Glycogen Phosphorylase B"/>
    <property type="match status" value="2"/>
</dbReference>
<dbReference type="Proteomes" id="UP000050280">
    <property type="component" value="Unassembled WGS sequence"/>
</dbReference>
<name>A0A0P7ASN5_9FLAO</name>
<protein>
    <submittedName>
        <fullName evidence="2">Glycosyl transferase group 1</fullName>
    </submittedName>
</protein>
<comment type="caution">
    <text evidence="2">The sequence shown here is derived from an EMBL/GenBank/DDBJ whole genome shotgun (WGS) entry which is preliminary data.</text>
</comment>
<dbReference type="InterPro" id="IPR050194">
    <property type="entry name" value="Glycosyltransferase_grp1"/>
</dbReference>
<feature type="domain" description="Glycosyl transferase family 1" evidence="1">
    <location>
        <begin position="201"/>
        <end position="328"/>
    </location>
</feature>
<evidence type="ECO:0000313" key="3">
    <source>
        <dbReference type="Proteomes" id="UP000050280"/>
    </source>
</evidence>
<dbReference type="PANTHER" id="PTHR45947:SF13">
    <property type="entry name" value="TRANSFERASE"/>
    <property type="match status" value="1"/>
</dbReference>
<dbReference type="SUPFAM" id="SSF53756">
    <property type="entry name" value="UDP-Glycosyltransferase/glycogen phosphorylase"/>
    <property type="match status" value="1"/>
</dbReference>
<keyword evidence="2" id="KW-0808">Transferase</keyword>
<dbReference type="Pfam" id="PF00534">
    <property type="entry name" value="Glycos_transf_1"/>
    <property type="match status" value="1"/>
</dbReference>
<gene>
    <name evidence="2" type="ORF">I595_2934</name>
</gene>
<sequence length="378" mass="43657">MRILIVHNQYKQYGGEDTVVQQELLAYKELGYTVAMYQQTNADLGFIDLVLSPFNIMSAIRFRRIVRDFKPDVIHIHNLIFKISPSILWFNTKKPKVYYTIHNYRFLCPSGTLFHDGRINLDSKTFLGFLKNVSRGVYQNSKFKTLILGLIYRANLFIGTFNRVDNFIFLTSFSRDIHMKWRPRLFSNNVLKPNFLATPAKFENTPKEIDLLFVGRFTEEKGIASIMELLLKNQQLNIHLVGDGPAFEAVEGRSKDVGHIKLHGNLDRDVILCLMQKTRFLIFPSIWYEGMPMTIIESFSNGTPVIAKNLGAMSSMVTHNKTGYLYENLKELDTILSTLNSIDAETRNLFSQNCFAEFRDKYSYGVGLKNLKKIIETR</sequence>
<keyword evidence="3" id="KW-1185">Reference proteome</keyword>
<dbReference type="STRING" id="1300341.I595_2934"/>
<dbReference type="EMBL" id="LDJX01000006">
    <property type="protein sequence ID" value="KPM30955.1"/>
    <property type="molecule type" value="Genomic_DNA"/>
</dbReference>
<dbReference type="InterPro" id="IPR001296">
    <property type="entry name" value="Glyco_trans_1"/>
</dbReference>
<dbReference type="RefSeq" id="WP_054559936.1">
    <property type="nucleotide sequence ID" value="NZ_LDJX01000006.1"/>
</dbReference>
<proteinExistence type="predicted"/>
<evidence type="ECO:0000259" key="1">
    <source>
        <dbReference type="Pfam" id="PF00534"/>
    </source>
</evidence>